<organism evidence="2 3">
    <name type="scientific">Saponaria officinalis</name>
    <name type="common">Common soapwort</name>
    <name type="synonym">Lychnis saponaria</name>
    <dbReference type="NCBI Taxonomy" id="3572"/>
    <lineage>
        <taxon>Eukaryota</taxon>
        <taxon>Viridiplantae</taxon>
        <taxon>Streptophyta</taxon>
        <taxon>Embryophyta</taxon>
        <taxon>Tracheophyta</taxon>
        <taxon>Spermatophyta</taxon>
        <taxon>Magnoliopsida</taxon>
        <taxon>eudicotyledons</taxon>
        <taxon>Gunneridae</taxon>
        <taxon>Pentapetalae</taxon>
        <taxon>Caryophyllales</taxon>
        <taxon>Caryophyllaceae</taxon>
        <taxon>Caryophylleae</taxon>
        <taxon>Saponaria</taxon>
    </lineage>
</organism>
<proteinExistence type="predicted"/>
<sequence>MPSERSPRRLSSEVRDKDRDQNRRRRLQDALPLETAPASDGRKKAKDAVETSDRKAKDETTNLTADSRSRSFSQRDDRGTAAQDGRRSGRRLTSEHGRWKDSKDEDRAAHRKTGSDLNEKEKPEAHGGDNRVWRHNRFHEMNKNADPPSKKRRQFREEKLPPESEPTGHVTAEPRKDVQHLNSHAGADRQREERDRIHRPLERTDYGRTFVKARSFSNRERGERTDMPPRDRFNGGEYGGRYRGRDDTGGNQGFRSSGGRVEKWKHDLYDEANRSPTKNEEDPVAKVEALLSL</sequence>
<protein>
    <recommendedName>
        <fullName evidence="4">Btz domain-containing protein</fullName>
    </recommendedName>
</protein>
<dbReference type="AlphaFoldDB" id="A0AAW1GG74"/>
<feature type="region of interest" description="Disordered" evidence="1">
    <location>
        <begin position="1"/>
        <end position="293"/>
    </location>
</feature>
<dbReference type="EMBL" id="JBDFQZ010000014">
    <property type="protein sequence ID" value="KAK9663933.1"/>
    <property type="molecule type" value="Genomic_DNA"/>
</dbReference>
<evidence type="ECO:0000256" key="1">
    <source>
        <dbReference type="SAM" id="MobiDB-lite"/>
    </source>
</evidence>
<dbReference type="Proteomes" id="UP001443914">
    <property type="component" value="Unassembled WGS sequence"/>
</dbReference>
<dbReference type="PANTHER" id="PTHR36364">
    <property type="entry name" value="OS03G0203000 PROTEIN"/>
    <property type="match status" value="1"/>
</dbReference>
<evidence type="ECO:0000313" key="3">
    <source>
        <dbReference type="Proteomes" id="UP001443914"/>
    </source>
</evidence>
<feature type="compositionally biased region" description="Basic and acidic residues" evidence="1">
    <location>
        <begin position="186"/>
        <end position="206"/>
    </location>
</feature>
<evidence type="ECO:0000313" key="2">
    <source>
        <dbReference type="EMBL" id="KAK9663933.1"/>
    </source>
</evidence>
<feature type="compositionally biased region" description="Basic and acidic residues" evidence="1">
    <location>
        <begin position="40"/>
        <end position="60"/>
    </location>
</feature>
<dbReference type="PANTHER" id="PTHR36364:SF1">
    <property type="entry name" value="OS03G0203000 PROTEIN"/>
    <property type="match status" value="1"/>
</dbReference>
<feature type="compositionally biased region" description="Basic and acidic residues" evidence="1">
    <location>
        <begin position="260"/>
        <end position="285"/>
    </location>
</feature>
<accession>A0AAW1GG74</accession>
<feature type="compositionally biased region" description="Basic and acidic residues" evidence="1">
    <location>
        <begin position="67"/>
        <end position="143"/>
    </location>
</feature>
<comment type="caution">
    <text evidence="2">The sequence shown here is derived from an EMBL/GenBank/DDBJ whole genome shotgun (WGS) entry which is preliminary data.</text>
</comment>
<keyword evidence="3" id="KW-1185">Reference proteome</keyword>
<gene>
    <name evidence="2" type="ORF">RND81_14G007300</name>
</gene>
<reference evidence="2" key="1">
    <citation type="submission" date="2024-03" db="EMBL/GenBank/DDBJ databases">
        <title>WGS assembly of Saponaria officinalis var. Norfolk2.</title>
        <authorList>
            <person name="Jenkins J."/>
            <person name="Shu S."/>
            <person name="Grimwood J."/>
            <person name="Barry K."/>
            <person name="Goodstein D."/>
            <person name="Schmutz J."/>
            <person name="Leebens-Mack J."/>
            <person name="Osbourn A."/>
        </authorList>
    </citation>
    <scope>NUCLEOTIDE SEQUENCE [LARGE SCALE GENOMIC DNA]</scope>
    <source>
        <strain evidence="2">JIC</strain>
    </source>
</reference>
<feature type="compositionally biased region" description="Basic and acidic residues" evidence="1">
    <location>
        <begin position="1"/>
        <end position="21"/>
    </location>
</feature>
<evidence type="ECO:0008006" key="4">
    <source>
        <dbReference type="Google" id="ProtNLM"/>
    </source>
</evidence>
<name>A0AAW1GG74_SAPOF</name>
<feature type="compositionally biased region" description="Basic and acidic residues" evidence="1">
    <location>
        <begin position="217"/>
        <end position="234"/>
    </location>
</feature>